<accession>A0ABQ3BD58</accession>
<dbReference type="PANTHER" id="PTHR33525:SF3">
    <property type="entry name" value="RIBONUCLEASE Y"/>
    <property type="match status" value="1"/>
</dbReference>
<feature type="domain" description="HDOD" evidence="1">
    <location>
        <begin position="19"/>
        <end position="214"/>
    </location>
</feature>
<dbReference type="InterPro" id="IPR029016">
    <property type="entry name" value="GAF-like_dom_sf"/>
</dbReference>
<sequence length="471" mass="52154">MSEIRGLDAWMRALSDQDMPTLNSVVKDICELSDDDECRTDDLTKIILRDANLTSKVLKIANSIHYNRSFMPIKTVSRGIVQLGFDNLKNITLASSLIDSFLRGKPKALLIESLAKSFHAAVQARALVPYLNGEHKEQVFIAALLRNIGELALLSTGREAAERFVIERNLHPENEAAISRELLGVDINQINRGLIKEWSLGDLAREASEENARPTTMASAVNLGNELSKYIHKGVNSPEMERIYQHMAKLCGITQAAAKTQVAQMAEEAAVIAKSYGVEVLLQALPDTQVAEELAEEAPPPRTGYEFQQHINQIHKIMFEGGDISKIMQLSVAALYEGSGIARVTISMLDYKAKSLDIRYVAGKGTNLWRQSVKIELDKLHKGELLHEFLRVQQPVWYQPAQGVKPLGALSALSPKGDVMLAPLKIDKRLVAILYADGADHKLLARQFEDFQLIANQLNLILKVNAAQAAH</sequence>
<keyword evidence="3" id="KW-1185">Reference proteome</keyword>
<evidence type="ECO:0000313" key="3">
    <source>
        <dbReference type="Proteomes" id="UP000619761"/>
    </source>
</evidence>
<protein>
    <recommendedName>
        <fullName evidence="1">HDOD domain-containing protein</fullName>
    </recommendedName>
</protein>
<dbReference type="PANTHER" id="PTHR33525">
    <property type="match status" value="1"/>
</dbReference>
<reference evidence="3" key="1">
    <citation type="journal article" date="2019" name="Int. J. Syst. Evol. Microbiol.">
        <title>The Global Catalogue of Microorganisms (GCM) 10K type strain sequencing project: providing services to taxonomists for standard genome sequencing and annotation.</title>
        <authorList>
            <consortium name="The Broad Institute Genomics Platform"/>
            <consortium name="The Broad Institute Genome Sequencing Center for Infectious Disease"/>
            <person name="Wu L."/>
            <person name="Ma J."/>
        </authorList>
    </citation>
    <scope>NUCLEOTIDE SEQUENCE [LARGE SCALE GENOMIC DNA]</scope>
    <source>
        <strain evidence="3">KCTC 32239</strain>
    </source>
</reference>
<dbReference type="Pfam" id="PF08668">
    <property type="entry name" value="HDOD"/>
    <property type="match status" value="1"/>
</dbReference>
<dbReference type="InterPro" id="IPR013976">
    <property type="entry name" value="HDOD"/>
</dbReference>
<evidence type="ECO:0000259" key="1">
    <source>
        <dbReference type="PROSITE" id="PS51833"/>
    </source>
</evidence>
<dbReference type="Gene3D" id="1.10.3210.10">
    <property type="entry name" value="Hypothetical protein af1432"/>
    <property type="match status" value="1"/>
</dbReference>
<dbReference type="Gene3D" id="3.30.450.40">
    <property type="match status" value="1"/>
</dbReference>
<gene>
    <name evidence="2" type="ORF">GCM10011613_32810</name>
</gene>
<dbReference type="Proteomes" id="UP000619761">
    <property type="component" value="Unassembled WGS sequence"/>
</dbReference>
<evidence type="ECO:0000313" key="2">
    <source>
        <dbReference type="EMBL" id="GGY85137.1"/>
    </source>
</evidence>
<dbReference type="EMBL" id="BMYZ01000003">
    <property type="protein sequence ID" value="GGY85137.1"/>
    <property type="molecule type" value="Genomic_DNA"/>
</dbReference>
<comment type="caution">
    <text evidence="2">The sequence shown here is derived from an EMBL/GenBank/DDBJ whole genome shotgun (WGS) entry which is preliminary data.</text>
</comment>
<dbReference type="SUPFAM" id="SSF109604">
    <property type="entry name" value="HD-domain/PDEase-like"/>
    <property type="match status" value="1"/>
</dbReference>
<dbReference type="InterPro" id="IPR052340">
    <property type="entry name" value="RNase_Y/CdgJ"/>
</dbReference>
<name>A0ABQ3BD58_9GAMM</name>
<dbReference type="PROSITE" id="PS51833">
    <property type="entry name" value="HDOD"/>
    <property type="match status" value="1"/>
</dbReference>
<dbReference type="RefSeq" id="WP_189420551.1">
    <property type="nucleotide sequence ID" value="NZ_BMYZ01000003.1"/>
</dbReference>
<organism evidence="2 3">
    <name type="scientific">Cellvibrio zantedeschiae</name>
    <dbReference type="NCBI Taxonomy" id="1237077"/>
    <lineage>
        <taxon>Bacteria</taxon>
        <taxon>Pseudomonadati</taxon>
        <taxon>Pseudomonadota</taxon>
        <taxon>Gammaproteobacteria</taxon>
        <taxon>Cellvibrionales</taxon>
        <taxon>Cellvibrionaceae</taxon>
        <taxon>Cellvibrio</taxon>
    </lineage>
</organism>
<proteinExistence type="predicted"/>